<keyword evidence="1" id="KW-0479">Metal-binding</keyword>
<evidence type="ECO:0000256" key="1">
    <source>
        <dbReference type="ARBA" id="ARBA00022723"/>
    </source>
</evidence>
<feature type="region of interest" description="Disordered" evidence="5">
    <location>
        <begin position="496"/>
        <end position="517"/>
    </location>
</feature>
<accession>A0A7S1KTF7</accession>
<dbReference type="EMBL" id="HBGD01009886">
    <property type="protein sequence ID" value="CAD9084873.1"/>
    <property type="molecule type" value="Transcribed_RNA"/>
</dbReference>
<feature type="compositionally biased region" description="Basic and acidic residues" evidence="5">
    <location>
        <begin position="237"/>
        <end position="254"/>
    </location>
</feature>
<protein>
    <recommendedName>
        <fullName evidence="6">MYND-type domain-containing protein</fullName>
    </recommendedName>
</protein>
<evidence type="ECO:0000256" key="4">
    <source>
        <dbReference type="PROSITE-ProRule" id="PRU00134"/>
    </source>
</evidence>
<dbReference type="SUPFAM" id="SSF144232">
    <property type="entry name" value="HIT/MYND zinc finger-like"/>
    <property type="match status" value="1"/>
</dbReference>
<name>A0A7S1KTF7_9EUKA</name>
<feature type="compositionally biased region" description="Polar residues" evidence="5">
    <location>
        <begin position="496"/>
        <end position="506"/>
    </location>
</feature>
<evidence type="ECO:0000256" key="3">
    <source>
        <dbReference type="ARBA" id="ARBA00022833"/>
    </source>
</evidence>
<dbReference type="GO" id="GO:0008270">
    <property type="term" value="F:zinc ion binding"/>
    <property type="evidence" value="ECO:0007669"/>
    <property type="project" value="UniProtKB-KW"/>
</dbReference>
<sequence length="569" mass="64255">MLPLSHIHFSTRKHIQHELKNLSIPFPKQIRKDVDAAFAIEGDACTVYNELERLTQKHPELKQSSFYVRIFDLFRMDAEKLREQKINMKWPVCHDFPSEMVPDIPLDFTNGGPLFRDEWDDVRDRFIYNPSFLDIHCQNVFLFSRILDVLQECPTAYLKKYCTMIAKSTGHLFTVSEEKIEEAQRLYDAASLYSATAQILHSSEPDLTDAQQKIVNAQLRKMYHPAEGMRRYEEFADSLRGKNKMKGDANDKAPRSRRSSCTSDKNDGDPSKCSVSGTNHNTHPSQAASSPVEGHTSINSNKSSTSQPAKASATSSASSSTTTTNNHSATNSECTNDMLSSDCDDMGEIISFKSSFFRRLHKKWQKISDWQFNSFTESTLDGEDAYDARFNLLHLTCRTRTNNTYTSVHLRDLRSYATDEEYAEFLVLLSRMNSQFGLSENCFDKMNDMVNLWIKRGDGTTFSSTIKTDKSDAGAEASLNMTSSIILESLIHVDQSNTTQPTTSSAPHRGTSSTQQSATPSAQLIVCGHCKKKSNSLKSCGRCKKVAYCAHSCQSKHWKVHKKDCTELE</sequence>
<dbReference type="PROSITE" id="PS01360">
    <property type="entry name" value="ZF_MYND_1"/>
    <property type="match status" value="1"/>
</dbReference>
<dbReference type="AlphaFoldDB" id="A0A7S1KTF7"/>
<gene>
    <name evidence="7" type="ORF">PCOS0759_LOCUS8127</name>
</gene>
<evidence type="ECO:0000259" key="6">
    <source>
        <dbReference type="PROSITE" id="PS50865"/>
    </source>
</evidence>
<feature type="compositionally biased region" description="Low complexity" evidence="5">
    <location>
        <begin position="303"/>
        <end position="332"/>
    </location>
</feature>
<keyword evidence="3" id="KW-0862">Zinc</keyword>
<dbReference type="Pfam" id="PF01753">
    <property type="entry name" value="zf-MYND"/>
    <property type="match status" value="1"/>
</dbReference>
<evidence type="ECO:0000313" key="7">
    <source>
        <dbReference type="EMBL" id="CAD9084873.1"/>
    </source>
</evidence>
<feature type="compositionally biased region" description="Polar residues" evidence="5">
    <location>
        <begin position="273"/>
        <end position="289"/>
    </location>
</feature>
<feature type="region of interest" description="Disordered" evidence="5">
    <location>
        <begin position="237"/>
        <end position="333"/>
    </location>
</feature>
<evidence type="ECO:0000256" key="2">
    <source>
        <dbReference type="ARBA" id="ARBA00022771"/>
    </source>
</evidence>
<keyword evidence="2 4" id="KW-0863">Zinc-finger</keyword>
<dbReference type="InterPro" id="IPR002893">
    <property type="entry name" value="Znf_MYND"/>
</dbReference>
<organism evidence="7">
    <name type="scientific">Percolomonas cosmopolitus</name>
    <dbReference type="NCBI Taxonomy" id="63605"/>
    <lineage>
        <taxon>Eukaryota</taxon>
        <taxon>Discoba</taxon>
        <taxon>Heterolobosea</taxon>
        <taxon>Tetramitia</taxon>
        <taxon>Eutetramitia</taxon>
        <taxon>Percolomonadidae</taxon>
        <taxon>Percolomonas</taxon>
    </lineage>
</organism>
<dbReference type="Gene3D" id="6.10.140.2220">
    <property type="match status" value="1"/>
</dbReference>
<dbReference type="PROSITE" id="PS50865">
    <property type="entry name" value="ZF_MYND_2"/>
    <property type="match status" value="1"/>
</dbReference>
<reference evidence="7" key="1">
    <citation type="submission" date="2021-01" db="EMBL/GenBank/DDBJ databases">
        <authorList>
            <person name="Corre E."/>
            <person name="Pelletier E."/>
            <person name="Niang G."/>
            <person name="Scheremetjew M."/>
            <person name="Finn R."/>
            <person name="Kale V."/>
            <person name="Holt S."/>
            <person name="Cochrane G."/>
            <person name="Meng A."/>
            <person name="Brown T."/>
            <person name="Cohen L."/>
        </authorList>
    </citation>
    <scope>NUCLEOTIDE SEQUENCE</scope>
    <source>
        <strain evidence="7">WS</strain>
    </source>
</reference>
<proteinExistence type="predicted"/>
<feature type="domain" description="MYND-type" evidence="6">
    <location>
        <begin position="527"/>
        <end position="565"/>
    </location>
</feature>
<evidence type="ECO:0000256" key="5">
    <source>
        <dbReference type="SAM" id="MobiDB-lite"/>
    </source>
</evidence>